<evidence type="ECO:0000256" key="7">
    <source>
        <dbReference type="ARBA" id="ARBA00023158"/>
    </source>
</evidence>
<dbReference type="HOGENOM" id="CLU_011516_4_1_1"/>
<keyword evidence="7" id="KW-0943">RNA-mediated gene silencing</keyword>
<accession>J3ME46</accession>
<dbReference type="GO" id="GO:0031349">
    <property type="term" value="P:positive regulation of defense response"/>
    <property type="evidence" value="ECO:0007669"/>
    <property type="project" value="UniProtKB-ARBA"/>
</dbReference>
<proteinExistence type="inferred from homology"/>
<evidence type="ECO:0000313" key="13">
    <source>
        <dbReference type="Proteomes" id="UP000006038"/>
    </source>
</evidence>
<feature type="compositionally biased region" description="Basic and acidic residues" evidence="10">
    <location>
        <begin position="692"/>
        <end position="702"/>
    </location>
</feature>
<keyword evidence="9" id="KW-0539">Nucleus</keyword>
<evidence type="ECO:0000259" key="11">
    <source>
        <dbReference type="Pfam" id="PF17942"/>
    </source>
</evidence>
<dbReference type="GO" id="GO:0016887">
    <property type="term" value="F:ATP hydrolysis activity"/>
    <property type="evidence" value="ECO:0007669"/>
    <property type="project" value="InterPro"/>
</dbReference>
<keyword evidence="8" id="KW-0234">DNA repair</keyword>
<dbReference type="PANTHER" id="PTHR23336:SF65">
    <property type="entry name" value="PROTEIN MICRORCHIDIA 6"/>
    <property type="match status" value="1"/>
</dbReference>
<dbReference type="InterPro" id="IPR041006">
    <property type="entry name" value="Morc_S5"/>
</dbReference>
<keyword evidence="3" id="KW-0540">Nuclease</keyword>
<dbReference type="RefSeq" id="XP_006656963.1">
    <property type="nucleotide sequence ID" value="XM_006656900.3"/>
</dbReference>
<dbReference type="GO" id="GO:0004519">
    <property type="term" value="F:endonuclease activity"/>
    <property type="evidence" value="ECO:0007669"/>
    <property type="project" value="UniProtKB-KW"/>
</dbReference>
<evidence type="ECO:0000256" key="6">
    <source>
        <dbReference type="ARBA" id="ARBA00023054"/>
    </source>
</evidence>
<keyword evidence="4" id="KW-0255">Endonuclease</keyword>
<dbReference type="InterPro" id="IPR036890">
    <property type="entry name" value="HATPase_C_sf"/>
</dbReference>
<keyword evidence="13" id="KW-1185">Reference proteome</keyword>
<dbReference type="RefSeq" id="XP_015694086.1">
    <property type="nucleotide sequence ID" value="XM_015838600.2"/>
</dbReference>
<dbReference type="OrthoDB" id="757982at2759"/>
<dbReference type="GeneID" id="102722779"/>
<sequence>MAIIDYVDLSDDEIIVEEPGAHGHAHGAGVQVELIDLATEEDGVEDQNIHGKDDAVRWTTLHRPNFVAAHGQGNTARHRLTLCKQRSIAVGDDAEEAMQSGKQKHSAVNDGIGDPTNSADQEIVAAGDCTEEVILSVDQDFAAEAADTEETMKSGTRKFVSEGYNSGDVMQSGNAAQATTSSSMTEQGAITCSSMTGHAATTSSSRSEQWSGETAAFLCSQPMSNVSPFPRQFWKAGEYSVAAQPTINSAQNHLRIHPKFLHSNATSHKWAFGAVAELLDNAVDEVNNGATFVKIDKIKCSPIGEYSLVIQDDGGGMNPESLRRCMSFGFSTKSGDSFIGQYGNGFKTSTMRLGTDVIVFSCTEDNSRLTRSIGLLSYTFLTRTGCDDIFVPVVDYEFDASSHTFKTRMDHGEKQFFSNLSTLLRWSPFTSEDDLLNQFEDMGCHGTKIIVFNLWFNDAWEMELDFTSDEEDIMISGAPAIPDRLKTIRRLNHMHVANRFRYSLRVYASILYLQLPKHFKIILCGRVVEPHHVVNDLIYRECIKYRPQVGINIEIDIITTIGYLRGAPKLDIHGFNVYHKNRLILPFWSVYSDRSRSKGIAGVLEANFIRPTHDKQDFEKTGLFHRLETRLKDMTLEYWRYHAHLVGYARVTQALPPAHYTSTVALRDGSLVAQASTKTYDGNSRARESVLHDHCSNGEPSKRTSSSTIHWRAQKRQNANDYANQPADINAVQIKDERIRHLISVKKVLKAECSKFEAAEQQLLCKAESLRNELLKWQRLFRDLTDQLKFYDGQCPLQRNLHCNHSSFLGYRVSEGGRLTRP</sequence>
<dbReference type="GO" id="GO:0031047">
    <property type="term" value="P:regulatory ncRNA-mediated gene silencing"/>
    <property type="evidence" value="ECO:0007669"/>
    <property type="project" value="UniProtKB-KW"/>
</dbReference>
<dbReference type="GO" id="GO:0005634">
    <property type="term" value="C:nucleus"/>
    <property type="evidence" value="ECO:0007669"/>
    <property type="project" value="UniProtKB-SubCell"/>
</dbReference>
<dbReference type="PANTHER" id="PTHR23336">
    <property type="entry name" value="ZINC FINGER CW-TYPE COILED-COIL DOMAIN PROTEIN 3"/>
    <property type="match status" value="1"/>
</dbReference>
<evidence type="ECO:0000256" key="5">
    <source>
        <dbReference type="ARBA" id="ARBA00022763"/>
    </source>
</evidence>
<evidence type="ECO:0000256" key="2">
    <source>
        <dbReference type="ARBA" id="ARBA00007845"/>
    </source>
</evidence>
<organism evidence="12">
    <name type="scientific">Oryza brachyantha</name>
    <name type="common">malo sina</name>
    <dbReference type="NCBI Taxonomy" id="4533"/>
    <lineage>
        <taxon>Eukaryota</taxon>
        <taxon>Viridiplantae</taxon>
        <taxon>Streptophyta</taxon>
        <taxon>Embryophyta</taxon>
        <taxon>Tracheophyta</taxon>
        <taxon>Spermatophyta</taxon>
        <taxon>Magnoliopsida</taxon>
        <taxon>Liliopsida</taxon>
        <taxon>Poales</taxon>
        <taxon>Poaceae</taxon>
        <taxon>BOP clade</taxon>
        <taxon>Oryzoideae</taxon>
        <taxon>Oryzeae</taxon>
        <taxon>Oryzinae</taxon>
        <taxon>Oryza</taxon>
    </lineage>
</organism>
<evidence type="ECO:0000256" key="8">
    <source>
        <dbReference type="ARBA" id="ARBA00023204"/>
    </source>
</evidence>
<dbReference type="Pfam" id="PF13589">
    <property type="entry name" value="HATPase_c_3"/>
    <property type="match status" value="1"/>
</dbReference>
<keyword evidence="5" id="KW-0227">DNA damage</keyword>
<evidence type="ECO:0000256" key="4">
    <source>
        <dbReference type="ARBA" id="ARBA00022759"/>
    </source>
</evidence>
<evidence type="ECO:0000256" key="1">
    <source>
        <dbReference type="ARBA" id="ARBA00004123"/>
    </source>
</evidence>
<keyword evidence="6" id="KW-0175">Coiled coil</keyword>
<dbReference type="Gene3D" id="3.30.565.10">
    <property type="entry name" value="Histidine kinase-like ATPase, C-terminal domain"/>
    <property type="match status" value="1"/>
</dbReference>
<evidence type="ECO:0000256" key="9">
    <source>
        <dbReference type="ARBA" id="ARBA00023242"/>
    </source>
</evidence>
<keyword evidence="4" id="KW-0378">Hydrolase</keyword>
<dbReference type="Pfam" id="PF17942">
    <property type="entry name" value="Morc6_S5"/>
    <property type="match status" value="1"/>
</dbReference>
<dbReference type="eggNOG" id="KOG1845">
    <property type="taxonomic scope" value="Eukaryota"/>
</dbReference>
<dbReference type="Gramene" id="OB06G22900.1">
    <property type="protein sequence ID" value="OB06G22900.1"/>
    <property type="gene ID" value="OB06G22900"/>
</dbReference>
<evidence type="ECO:0000256" key="10">
    <source>
        <dbReference type="SAM" id="MobiDB-lite"/>
    </source>
</evidence>
<comment type="subcellular location">
    <subcellularLocation>
        <location evidence="1">Nucleus</location>
    </subcellularLocation>
</comment>
<gene>
    <name evidence="12" type="primary">LOC102722779</name>
</gene>
<dbReference type="EnsemblPlants" id="OB06G22900.1">
    <property type="protein sequence ID" value="OB06G22900.1"/>
    <property type="gene ID" value="OB06G22900"/>
</dbReference>
<dbReference type="AlphaFoldDB" id="J3ME46"/>
<evidence type="ECO:0000256" key="3">
    <source>
        <dbReference type="ARBA" id="ARBA00022722"/>
    </source>
</evidence>
<feature type="region of interest" description="Disordered" evidence="10">
    <location>
        <begin position="692"/>
        <end position="711"/>
    </location>
</feature>
<dbReference type="GO" id="GO:0006281">
    <property type="term" value="P:DNA repair"/>
    <property type="evidence" value="ECO:0007669"/>
    <property type="project" value="UniProtKB-KW"/>
</dbReference>
<reference evidence="12" key="2">
    <citation type="submission" date="2013-04" db="UniProtKB">
        <authorList>
            <consortium name="EnsemblPlants"/>
        </authorList>
    </citation>
    <scope>IDENTIFICATION</scope>
</reference>
<dbReference type="KEGG" id="obr:102722779"/>
<name>J3ME46_ORYBR</name>
<reference evidence="12" key="1">
    <citation type="journal article" date="2013" name="Nat. Commun.">
        <title>Whole-genome sequencing of Oryza brachyantha reveals mechanisms underlying Oryza genome evolution.</title>
        <authorList>
            <person name="Chen J."/>
            <person name="Huang Q."/>
            <person name="Gao D."/>
            <person name="Wang J."/>
            <person name="Lang Y."/>
            <person name="Liu T."/>
            <person name="Li B."/>
            <person name="Bai Z."/>
            <person name="Luis Goicoechea J."/>
            <person name="Liang C."/>
            <person name="Chen C."/>
            <person name="Zhang W."/>
            <person name="Sun S."/>
            <person name="Liao Y."/>
            <person name="Zhang X."/>
            <person name="Yang L."/>
            <person name="Song C."/>
            <person name="Wang M."/>
            <person name="Shi J."/>
            <person name="Liu G."/>
            <person name="Liu J."/>
            <person name="Zhou H."/>
            <person name="Zhou W."/>
            <person name="Yu Q."/>
            <person name="An N."/>
            <person name="Chen Y."/>
            <person name="Cai Q."/>
            <person name="Wang B."/>
            <person name="Liu B."/>
            <person name="Min J."/>
            <person name="Huang Y."/>
            <person name="Wu H."/>
            <person name="Li Z."/>
            <person name="Zhang Y."/>
            <person name="Yin Y."/>
            <person name="Song W."/>
            <person name="Jiang J."/>
            <person name="Jackson S.A."/>
            <person name="Wing R.A."/>
            <person name="Wang J."/>
            <person name="Chen M."/>
        </authorList>
    </citation>
    <scope>NUCLEOTIDE SEQUENCE [LARGE SCALE GENOMIC DNA]</scope>
    <source>
        <strain evidence="12">cv. IRGC 101232</strain>
    </source>
</reference>
<dbReference type="OMA" id="HMHVANR"/>
<dbReference type="SUPFAM" id="SSF55874">
    <property type="entry name" value="ATPase domain of HSP90 chaperone/DNA topoisomerase II/histidine kinase"/>
    <property type="match status" value="1"/>
</dbReference>
<dbReference type="InterPro" id="IPR045261">
    <property type="entry name" value="MORC_ATPase"/>
</dbReference>
<feature type="domain" description="Morc S5" evidence="11">
    <location>
        <begin position="502"/>
        <end position="639"/>
    </location>
</feature>
<evidence type="ECO:0000313" key="12">
    <source>
        <dbReference type="EnsemblPlants" id="OB06G22900.1"/>
    </source>
</evidence>
<protein>
    <recommendedName>
        <fullName evidence="11">Morc S5 domain-containing protein</fullName>
    </recommendedName>
</protein>
<comment type="similarity">
    <text evidence="2">Belongs to the MORC ATPase protein family.</text>
</comment>
<dbReference type="Proteomes" id="UP000006038">
    <property type="component" value="Chromosome 6"/>
</dbReference>